<name>A0ABQ8IAS6_9ROSI</name>
<evidence type="ECO:0000313" key="3">
    <source>
        <dbReference type="Proteomes" id="UP000827721"/>
    </source>
</evidence>
<comment type="caution">
    <text evidence="2">The sequence shown here is derived from an EMBL/GenBank/DDBJ whole genome shotgun (WGS) entry which is preliminary data.</text>
</comment>
<evidence type="ECO:0000256" key="1">
    <source>
        <dbReference type="SAM" id="MobiDB-lite"/>
    </source>
</evidence>
<feature type="compositionally biased region" description="Polar residues" evidence="1">
    <location>
        <begin position="215"/>
        <end position="224"/>
    </location>
</feature>
<feature type="region of interest" description="Disordered" evidence="1">
    <location>
        <begin position="206"/>
        <end position="258"/>
    </location>
</feature>
<dbReference type="Proteomes" id="UP000827721">
    <property type="component" value="Unassembled WGS sequence"/>
</dbReference>
<feature type="region of interest" description="Disordered" evidence="1">
    <location>
        <begin position="110"/>
        <end position="158"/>
    </location>
</feature>
<feature type="compositionally biased region" description="Basic and acidic residues" evidence="1">
    <location>
        <begin position="225"/>
        <end position="238"/>
    </location>
</feature>
<feature type="compositionally biased region" description="Basic and acidic residues" evidence="1">
    <location>
        <begin position="110"/>
        <end position="121"/>
    </location>
</feature>
<dbReference type="EMBL" id="JAFEMO010000003">
    <property type="protein sequence ID" value="KAH7573387.1"/>
    <property type="molecule type" value="Genomic_DNA"/>
</dbReference>
<sequence>MVQFNISAKFLDIQIEYLVQDVENYTLGALWGDMYMMTCSSLPEPSETFKAKVRMPGEYKLLERDMDLQDVFQHFKSKGLDTIMVNIDLLPLVALNPEDMFIFISSSDKEKSDNKVGDEATSKFSQPLSSDDEEYVPRADVDSHQTIGTNPPYEDTDSFHTSAQESIAHDSYSGLDTIMVNINLLPLAALNSEDMFIFVSSSDEEKSDNEVGDEATSNFSQPLSSDDKEYVPRADVDIHQTTGPDPPYEDTDSFHTSI</sequence>
<accession>A0ABQ8IAS6</accession>
<reference evidence="2 3" key="1">
    <citation type="submission" date="2021-02" db="EMBL/GenBank/DDBJ databases">
        <title>Plant Genome Project.</title>
        <authorList>
            <person name="Zhang R.-G."/>
        </authorList>
    </citation>
    <scope>NUCLEOTIDE SEQUENCE [LARGE SCALE GENOMIC DNA]</scope>
    <source>
        <tissue evidence="2">Leaves</tissue>
    </source>
</reference>
<evidence type="ECO:0000313" key="2">
    <source>
        <dbReference type="EMBL" id="KAH7573387.1"/>
    </source>
</evidence>
<keyword evidence="3" id="KW-1185">Reference proteome</keyword>
<protein>
    <submittedName>
        <fullName evidence="2">Uncharacterized protein</fullName>
    </submittedName>
</protein>
<proteinExistence type="predicted"/>
<organism evidence="2 3">
    <name type="scientific">Xanthoceras sorbifolium</name>
    <dbReference type="NCBI Taxonomy" id="99658"/>
    <lineage>
        <taxon>Eukaryota</taxon>
        <taxon>Viridiplantae</taxon>
        <taxon>Streptophyta</taxon>
        <taxon>Embryophyta</taxon>
        <taxon>Tracheophyta</taxon>
        <taxon>Spermatophyta</taxon>
        <taxon>Magnoliopsida</taxon>
        <taxon>eudicotyledons</taxon>
        <taxon>Gunneridae</taxon>
        <taxon>Pentapetalae</taxon>
        <taxon>rosids</taxon>
        <taxon>malvids</taxon>
        <taxon>Sapindales</taxon>
        <taxon>Sapindaceae</taxon>
        <taxon>Xanthoceroideae</taxon>
        <taxon>Xanthoceras</taxon>
    </lineage>
</organism>
<gene>
    <name evidence="2" type="ORF">JRO89_XS03G0137100</name>
</gene>